<proteinExistence type="predicted"/>
<dbReference type="RefSeq" id="WP_092589671.1">
    <property type="nucleotide sequence ID" value="NZ_FMWL01000003.1"/>
</dbReference>
<dbReference type="OrthoDB" id="2051323at2"/>
<evidence type="ECO:0000313" key="1">
    <source>
        <dbReference type="EMBL" id="SCZ77673.1"/>
    </source>
</evidence>
<reference evidence="1 2" key="1">
    <citation type="submission" date="2016-10" db="EMBL/GenBank/DDBJ databases">
        <authorList>
            <person name="de Groot N.N."/>
        </authorList>
    </citation>
    <scope>NUCLEOTIDE SEQUENCE [LARGE SCALE GENOMIC DNA]</scope>
    <source>
        <strain evidence="1 2">DSM 2784</strain>
    </source>
</reference>
<protein>
    <submittedName>
        <fullName evidence="1">Uncharacterized protein</fullName>
    </submittedName>
</protein>
<dbReference type="EMBL" id="FMWL01000003">
    <property type="protein sequence ID" value="SCZ77673.1"/>
    <property type="molecule type" value="Genomic_DNA"/>
</dbReference>
<name>A0A1G5RUA6_9FIRM</name>
<accession>A0A1G5RUA6</accession>
<organism evidence="1 2">
    <name type="scientific">Acidaminobacter hydrogenoformans DSM 2784</name>
    <dbReference type="NCBI Taxonomy" id="1120920"/>
    <lineage>
        <taxon>Bacteria</taxon>
        <taxon>Bacillati</taxon>
        <taxon>Bacillota</taxon>
        <taxon>Clostridia</taxon>
        <taxon>Peptostreptococcales</taxon>
        <taxon>Acidaminobacteraceae</taxon>
        <taxon>Acidaminobacter</taxon>
    </lineage>
</organism>
<evidence type="ECO:0000313" key="2">
    <source>
        <dbReference type="Proteomes" id="UP000199208"/>
    </source>
</evidence>
<dbReference type="AlphaFoldDB" id="A0A1G5RUA6"/>
<keyword evidence="2" id="KW-1185">Reference proteome</keyword>
<dbReference type="Proteomes" id="UP000199208">
    <property type="component" value="Unassembled WGS sequence"/>
</dbReference>
<sequence>MSNQLYRREAFVVIPVANGYIVHNTAKDFKAGHTHLKSFSVARNLIELCLNKKMPKTRNHYLIDSLARITDSPDYKRQLLELLETRRRKGPKPACHKRAG</sequence>
<dbReference type="STRING" id="1120920.SAMN03080599_00871"/>
<gene>
    <name evidence="1" type="ORF">SAMN03080599_00871</name>
</gene>